<feature type="compositionally biased region" description="Polar residues" evidence="1">
    <location>
        <begin position="156"/>
        <end position="168"/>
    </location>
</feature>
<dbReference type="Pfam" id="PF23024">
    <property type="entry name" value="AMP-dom_DIP2-like"/>
    <property type="match status" value="1"/>
</dbReference>
<evidence type="ECO:0000256" key="1">
    <source>
        <dbReference type="SAM" id="MobiDB-lite"/>
    </source>
</evidence>
<proteinExistence type="predicted"/>
<dbReference type="Gene3D" id="3.30.300.30">
    <property type="match status" value="1"/>
</dbReference>
<dbReference type="InterPro" id="IPR025110">
    <property type="entry name" value="AMP-bd_C"/>
</dbReference>
<dbReference type="VEuPathDB" id="AmoebaDB:NfTy_088000"/>
<dbReference type="Gene3D" id="3.40.50.12780">
    <property type="entry name" value="N-terminal domain of ligase-like"/>
    <property type="match status" value="1"/>
</dbReference>
<feature type="region of interest" description="Disordered" evidence="1">
    <location>
        <begin position="1"/>
        <end position="23"/>
    </location>
</feature>
<dbReference type="EMBL" id="VFQX01000072">
    <property type="protein sequence ID" value="KAF0972076.1"/>
    <property type="molecule type" value="Genomic_DNA"/>
</dbReference>
<dbReference type="GeneID" id="68116987"/>
<dbReference type="VEuPathDB" id="AmoebaDB:FDP41_009772"/>
<evidence type="ECO:0000259" key="2">
    <source>
        <dbReference type="Pfam" id="PF23024"/>
    </source>
</evidence>
<dbReference type="InterPro" id="IPR045851">
    <property type="entry name" value="AMP-bd_C_sf"/>
</dbReference>
<protein>
    <recommendedName>
        <fullName evidence="2">AMP-binding enzyme C-terminal domain-containing protein</fullName>
    </recommendedName>
</protein>
<dbReference type="VEuPathDB" id="AmoebaDB:NF0004830"/>
<accession>A0A6A5BBL6</accession>
<dbReference type="OrthoDB" id="69964at2759"/>
<keyword evidence="4" id="KW-1185">Reference proteome</keyword>
<dbReference type="RefSeq" id="XP_044556791.1">
    <property type="nucleotide sequence ID" value="XM_044713766.1"/>
</dbReference>
<feature type="compositionally biased region" description="Low complexity" evidence="1">
    <location>
        <begin position="9"/>
        <end position="23"/>
    </location>
</feature>
<dbReference type="Proteomes" id="UP000444721">
    <property type="component" value="Unassembled WGS sequence"/>
</dbReference>
<dbReference type="SUPFAM" id="SSF56801">
    <property type="entry name" value="Acetyl-CoA synthetase-like"/>
    <property type="match status" value="1"/>
</dbReference>
<evidence type="ECO:0000313" key="4">
    <source>
        <dbReference type="Proteomes" id="UP000444721"/>
    </source>
</evidence>
<feature type="domain" description="AMP-binding enzyme C-terminal" evidence="2">
    <location>
        <begin position="50"/>
        <end position="127"/>
    </location>
</feature>
<organism evidence="3 4">
    <name type="scientific">Naegleria fowleri</name>
    <name type="common">Brain eating amoeba</name>
    <dbReference type="NCBI Taxonomy" id="5763"/>
    <lineage>
        <taxon>Eukaryota</taxon>
        <taxon>Discoba</taxon>
        <taxon>Heterolobosea</taxon>
        <taxon>Tetramitia</taxon>
        <taxon>Eutetramitia</taxon>
        <taxon>Vahlkampfiidae</taxon>
        <taxon>Naegleria</taxon>
    </lineage>
</organism>
<dbReference type="PANTHER" id="PTHR22754:SF32">
    <property type="entry name" value="DISCO-INTERACTING PROTEIN 2"/>
    <property type="match status" value="1"/>
</dbReference>
<comment type="caution">
    <text evidence="3">The sequence shown here is derived from an EMBL/GenBank/DDBJ whole genome shotgun (WGS) entry which is preliminary data.</text>
</comment>
<gene>
    <name evidence="3" type="ORF">FDP41_009772</name>
</gene>
<reference evidence="3 4" key="1">
    <citation type="journal article" date="2019" name="Sci. Rep.">
        <title>Nanopore sequencing improves the draft genome of the human pathogenic amoeba Naegleria fowleri.</title>
        <authorList>
            <person name="Liechti N."/>
            <person name="Schurch N."/>
            <person name="Bruggmann R."/>
            <person name="Wittwer M."/>
        </authorList>
    </citation>
    <scope>NUCLEOTIDE SEQUENCE [LARGE SCALE GENOMIC DNA]</scope>
    <source>
        <strain evidence="3 4">ATCC 30894</strain>
    </source>
</reference>
<name>A0A6A5BBL6_NAEFO</name>
<dbReference type="PANTHER" id="PTHR22754">
    <property type="entry name" value="DISCO-INTERACTING PROTEIN 2 DIP2 -RELATED"/>
    <property type="match status" value="1"/>
</dbReference>
<feature type="region of interest" description="Disordered" evidence="1">
    <location>
        <begin position="141"/>
        <end position="168"/>
    </location>
</feature>
<dbReference type="InterPro" id="IPR042099">
    <property type="entry name" value="ANL_N_sf"/>
</dbReference>
<dbReference type="AlphaFoldDB" id="A0A6A5BBL6"/>
<evidence type="ECO:0000313" key="3">
    <source>
        <dbReference type="EMBL" id="KAF0972076.1"/>
    </source>
</evidence>
<sequence length="168" mass="18750">MHVSDKNKQIIPTNNNNNDQQPTENYEFLKTGDLGFIKNGELYITGLRKDLLIINGINYYPQDIEFVVAECHVKVRRGCVVSFSIDGEALSGNEHIVIVAETKANDMSEFDSIIREIRNAIAEHLGVAIYGALASIAPTKPHGLQKTTRCTKNKWKSQTSTNETRISS</sequence>